<reference evidence="2" key="1">
    <citation type="journal article" date="2009" name="PLoS Genet.">
        <title>Sequencing, mapping, and analysis of 27,455 maize full-length cDNAs.</title>
        <authorList>
            <person name="Soderlund C."/>
            <person name="Descour A."/>
            <person name="Kudrna D."/>
            <person name="Bomhoff M."/>
            <person name="Boyd L."/>
            <person name="Currie J."/>
            <person name="Angelova A."/>
            <person name="Collura K."/>
            <person name="Wissotski M."/>
            <person name="Ashley E."/>
            <person name="Morrow D."/>
            <person name="Fernandes J."/>
            <person name="Walbot V."/>
            <person name="Yu Y."/>
        </authorList>
    </citation>
    <scope>NUCLEOTIDE SEQUENCE</scope>
    <source>
        <strain evidence="2">B73</strain>
    </source>
</reference>
<dbReference type="InParanoid" id="C4JA48"/>
<feature type="region of interest" description="Disordered" evidence="1">
    <location>
        <begin position="1"/>
        <end position="32"/>
    </location>
</feature>
<sequence length="131" mass="14115">MEATVAAAEAEEEEAAAAASTPQRSGRKRPRAIGSGRYRSVSRFSPAFLILLPLYVFAFNRCDSIALASSRCRLPLVILLPVALALASRQAVGQGRMDGDDGWKPQPLASHTADRACRRKKRCLHGLGLPT</sequence>
<organism evidence="2">
    <name type="scientific">Zea mays</name>
    <name type="common">Maize</name>
    <dbReference type="NCBI Taxonomy" id="4577"/>
    <lineage>
        <taxon>Eukaryota</taxon>
        <taxon>Viridiplantae</taxon>
        <taxon>Streptophyta</taxon>
        <taxon>Embryophyta</taxon>
        <taxon>Tracheophyta</taxon>
        <taxon>Spermatophyta</taxon>
        <taxon>Magnoliopsida</taxon>
        <taxon>Liliopsida</taxon>
        <taxon>Poales</taxon>
        <taxon>Poaceae</taxon>
        <taxon>PACMAD clade</taxon>
        <taxon>Panicoideae</taxon>
        <taxon>Andropogonodae</taxon>
        <taxon>Andropogoneae</taxon>
        <taxon>Tripsacinae</taxon>
        <taxon>Zea</taxon>
    </lineage>
</organism>
<reference evidence="3" key="2">
    <citation type="submission" date="2015-12" db="EMBL/GenBank/DDBJ databases">
        <title>Update maize B73 reference genome by single molecule sequencing technologies.</title>
        <authorList>
            <consortium name="Maize Genome Sequencing Project"/>
            <person name="Ware D."/>
        </authorList>
    </citation>
    <scope>NUCLEOTIDE SEQUENCE</scope>
    <source>
        <tissue evidence="3">Seedling</tissue>
    </source>
</reference>
<proteinExistence type="evidence at transcript level"/>
<gene>
    <name evidence="3" type="ORF">ZEAMMB73_Zm00001d038582</name>
</gene>
<protein>
    <submittedName>
        <fullName evidence="2">Uncharacterized protein</fullName>
    </submittedName>
</protein>
<evidence type="ECO:0000313" key="3">
    <source>
        <dbReference type="EMBL" id="AQK86962.1"/>
    </source>
</evidence>
<name>C4JA48_MAIZE</name>
<dbReference type="AlphaFoldDB" id="C4JA48"/>
<dbReference type="EMBL" id="BT087695">
    <property type="protein sequence ID" value="ACR38048.1"/>
    <property type="molecule type" value="mRNA"/>
</dbReference>
<dbReference type="EMBL" id="CM000782">
    <property type="protein sequence ID" value="AQK86962.1"/>
    <property type="molecule type" value="Genomic_DNA"/>
</dbReference>
<evidence type="ECO:0000256" key="1">
    <source>
        <dbReference type="SAM" id="MobiDB-lite"/>
    </source>
</evidence>
<accession>C4JA48</accession>
<evidence type="ECO:0000313" key="2">
    <source>
        <dbReference type="EMBL" id="ACR38048.1"/>
    </source>
</evidence>